<comment type="caution">
    <text evidence="1">The sequence shown here is derived from an EMBL/GenBank/DDBJ whole genome shotgun (WGS) entry which is preliminary data.</text>
</comment>
<name>A0ABR1T8Z8_9PEZI</name>
<protein>
    <submittedName>
        <fullName evidence="1">Uncharacterized protein</fullName>
    </submittedName>
</protein>
<dbReference type="GeneID" id="92098033"/>
<accession>A0ABR1T8Z8</accession>
<dbReference type="EMBL" id="JAQQWL010000013">
    <property type="protein sequence ID" value="KAK8043078.1"/>
    <property type="molecule type" value="Genomic_DNA"/>
</dbReference>
<sequence length="169" mass="19422">MANNNNANRNYDYPLSPWAQRFGQSPERVWSGVNGQDHSGLAPMFRDPAGSGQQPYPVPSLEELDLLFLSEAEQDLQLSGFRTWELAVLNETLYGDFAGGHRRLGDAQDEERSARAFDQGRLIIDEDKWLPWLRRDNWWQSKIVDDRRTLPGRKFWSVDDDCGGPPEKE</sequence>
<organism evidence="1 2">
    <name type="scientific">Apiospora phragmitis</name>
    <dbReference type="NCBI Taxonomy" id="2905665"/>
    <lineage>
        <taxon>Eukaryota</taxon>
        <taxon>Fungi</taxon>
        <taxon>Dikarya</taxon>
        <taxon>Ascomycota</taxon>
        <taxon>Pezizomycotina</taxon>
        <taxon>Sordariomycetes</taxon>
        <taxon>Xylariomycetidae</taxon>
        <taxon>Amphisphaeriales</taxon>
        <taxon>Apiosporaceae</taxon>
        <taxon>Apiospora</taxon>
    </lineage>
</organism>
<dbReference type="Proteomes" id="UP001480595">
    <property type="component" value="Unassembled WGS sequence"/>
</dbReference>
<gene>
    <name evidence="1" type="ORF">PG994_013561</name>
</gene>
<reference evidence="1 2" key="1">
    <citation type="submission" date="2023-01" db="EMBL/GenBank/DDBJ databases">
        <title>Analysis of 21 Apiospora genomes using comparative genomics revels a genus with tremendous synthesis potential of carbohydrate active enzymes and secondary metabolites.</title>
        <authorList>
            <person name="Sorensen T."/>
        </authorList>
    </citation>
    <scope>NUCLEOTIDE SEQUENCE [LARGE SCALE GENOMIC DNA]</scope>
    <source>
        <strain evidence="1 2">CBS 135458</strain>
    </source>
</reference>
<proteinExistence type="predicted"/>
<evidence type="ECO:0000313" key="2">
    <source>
        <dbReference type="Proteomes" id="UP001480595"/>
    </source>
</evidence>
<evidence type="ECO:0000313" key="1">
    <source>
        <dbReference type="EMBL" id="KAK8043078.1"/>
    </source>
</evidence>
<dbReference type="RefSeq" id="XP_066709931.1">
    <property type="nucleotide sequence ID" value="XM_066864970.1"/>
</dbReference>
<keyword evidence="2" id="KW-1185">Reference proteome</keyword>